<reference evidence="2 3" key="1">
    <citation type="journal article" date="2015" name="Stand. Genomic Sci.">
        <title>Genomic Encyclopedia of Bacterial and Archaeal Type Strains, Phase III: the genomes of soil and plant-associated and newly described type strains.</title>
        <authorList>
            <person name="Whitman W.B."/>
            <person name="Woyke T."/>
            <person name="Klenk H.P."/>
            <person name="Zhou Y."/>
            <person name="Lilburn T.G."/>
            <person name="Beck B.J."/>
            <person name="De Vos P."/>
            <person name="Vandamme P."/>
            <person name="Eisen J.A."/>
            <person name="Garrity G."/>
            <person name="Hugenholtz P."/>
            <person name="Kyrpides N.C."/>
        </authorList>
    </citation>
    <scope>NUCLEOTIDE SEQUENCE [LARGE SCALE GENOMIC DNA]</scope>
    <source>
        <strain evidence="2 3">VKM Ac-2541</strain>
    </source>
</reference>
<evidence type="ECO:0000256" key="1">
    <source>
        <dbReference type="SAM" id="MobiDB-lite"/>
    </source>
</evidence>
<evidence type="ECO:0000313" key="3">
    <source>
        <dbReference type="Proteomes" id="UP000295573"/>
    </source>
</evidence>
<organism evidence="2 3">
    <name type="scientific">Kribbella antiqua</name>
    <dbReference type="NCBI Taxonomy" id="2512217"/>
    <lineage>
        <taxon>Bacteria</taxon>
        <taxon>Bacillati</taxon>
        <taxon>Actinomycetota</taxon>
        <taxon>Actinomycetes</taxon>
        <taxon>Propionibacteriales</taxon>
        <taxon>Kribbellaceae</taxon>
        <taxon>Kribbella</taxon>
    </lineage>
</organism>
<feature type="region of interest" description="Disordered" evidence="1">
    <location>
        <begin position="1"/>
        <end position="45"/>
    </location>
</feature>
<dbReference type="Proteomes" id="UP000295573">
    <property type="component" value="Unassembled WGS sequence"/>
</dbReference>
<name>A0A4V2S574_9ACTN</name>
<gene>
    <name evidence="2" type="ORF">EV646_10142</name>
</gene>
<protein>
    <submittedName>
        <fullName evidence="2">Uncharacterized protein</fullName>
    </submittedName>
</protein>
<sequence>MRKPNLGANQSAGQRRRDQQGTARTRVVRYQQPVVRRGNPRRGAR</sequence>
<comment type="caution">
    <text evidence="2">The sequence shown here is derived from an EMBL/GenBank/DDBJ whole genome shotgun (WGS) entry which is preliminary data.</text>
</comment>
<proteinExistence type="predicted"/>
<dbReference type="EMBL" id="SLWR01000001">
    <property type="protein sequence ID" value="TCO51060.1"/>
    <property type="molecule type" value="Genomic_DNA"/>
</dbReference>
<keyword evidence="3" id="KW-1185">Reference proteome</keyword>
<dbReference type="RefSeq" id="WP_158290861.1">
    <property type="nucleotide sequence ID" value="NZ_SLWR01000001.1"/>
</dbReference>
<accession>A0A4V2S574</accession>
<dbReference type="AlphaFoldDB" id="A0A4V2S574"/>
<feature type="compositionally biased region" description="Low complexity" evidence="1">
    <location>
        <begin position="24"/>
        <end position="37"/>
    </location>
</feature>
<evidence type="ECO:0000313" key="2">
    <source>
        <dbReference type="EMBL" id="TCO51060.1"/>
    </source>
</evidence>